<feature type="compositionally biased region" description="Acidic residues" evidence="13">
    <location>
        <begin position="11"/>
        <end position="25"/>
    </location>
</feature>
<accession>A0A2W1B1Q2</accession>
<keyword evidence="5" id="KW-0949">S-adenosyl-L-methionine</keyword>
<sequence>MSATEDGSSNIEDENTANQEDENQDTVDTGNILVFGSKKSRNTSETPNKSSESKNEDSGDATTANINKSHKMESKELFCSDTGKGSGDHSDNAKISDEIEKKVDDDNFLEKDDGDDIEDDDLTLRWDDDDGSQPLDDKDNSETKNDENLSEEQLLEESLDAFVKENTAKNSEDNFDDDSVVTVLKEAKAITDKPINSPKQDISKDNIDAKNIDNILEEELLEVSDAETEIIPEKDINDLENELLEELDNDPSELVNKAKDNIDDQKDKPSVVNPTNKDKDTSKMDKLDAVEDILFSDSESKDTPSTEFKIKSFTDTIFNQDSEELEDKFQDSEDLEDNILEEAEAFIQSSGIIADDTQSQDLEDSEDALLEDTILDEIKSAEKMLAADIAMDVDDEGELLKDDESQDGVTQMDIDNNQSNEKTDQSVLTKDKEKDSIKDQIDNSKATTEMNIDQPSQEPAEIEPTKQIVIKDSIADDIEKQTKADDKNQVTDSSLVKESTPGHVDIKSTTDEIKQNENIEKSLPEEAVKPENDKENTETKPLDKTLENADISAFNTSTVFEDSPVPIKTKHGLHKPDVMLEIPTQELIDIDTDLSLDLDQSEVLDTTNDVDLNADDDVVEEKAVNQEKSIEIPTSKDSQVTKIVEAKNTVMTDKPVDQNTTVSQKAKTTDAGVSEECTETDISSQETVIIGTLEPDAIESQDATVSDNTVNKDALVSEKEVQESVIEENVASKDVIASDTTVHEESIVREKAVSQETKIKENIAPKDAIQTDKAVTAEANIKESIAPQDGVASDTTINKETPVIAEKTVNKEITIEENFASEGATDSTENKDKPITEKIVSEDTMTEKDKESTKDKDVPETIEQSMERMFADDDPAEEIAKALTTEQPAQPSTSINLTPDTSEKVPQVPDSLGLVPDTSDEVPEVSDSLGLLAESAGRMMEDDEEGEDEDDDDDDFDQDESSNQISAEQSEDSNPPILEADASQQGTKEFDTPNPKDEEFQFPVQTGDKDSDKMDTQFGDVELPAESINDEETKTAVDALLRDGQPAEEQAPEENADQMDIETVKLSDTSDNEGEGQTATGQTEAETNKVSEEKQATQSPSKLSPSKMKKLEITTQEPSSVVNYVDLEESSEDEIQEIEKQPEQPATIDKPTSPEADSVTNVNIPSEIEIMCTSGSGSTSEIVTKEKEVVISGVPKPPPQKTARLNTSEVSIKTASSTEPLVIPETKINDASQTTGQTQPKGGLEIFSLDSDDEDSSAKEKPETPHKMTALELEKARESSKCINYCCLNGSAVPFIPAEPAVVAYYDAGRKRRSMVCLPCAQVVADRNQNLIRGIKNLTPLLDLEMAKLSQDLVEISDSESEDEDMTPDEPKESIGEEGAKFVEDNLVKYLNDTWKKYDMDNRLKETQIMLDEEIEKMERDSVEIDAMLNECQAATDKLRNELYATFECRRHELPPIVLYDTPDTKFVGFESDPHADSTAASTETNDRPAIPLGYTPLDTQPAKDPKAAIPLPDVKMDDDKDISVVKLSAEAAPAELPPPGEISRPPLRVSMAVYAMKNAFGPWLKGKVLDIQPKNPSAGAPFSVCRIKFDHKRQANGKVLPARCIAYSEPADVRMTIGTRLIALFKDSSKRESFYSGVVAEIPNPVNSYRYLVFFDDGYAQYVEHKHTRLVCESSPLVWEEVHPFSREFVREYLMAYPERPMVRLHEGQHLKTEWNGKWWSSRVTKVDASLAQVLFVGDGRREWIYRGSTRLAPLYLELRAAERHRPRPMPRNRAQPRLNMPYVEYTRSDEQDTNKQTETQTEELAQQQQNEEIRRQRAVAKKSTAAVQPPPVPQAPGHVDTVTSRVVCGPKCKRSDVLSLKELRTYNPLAKPLLSGWERQIVRFKGHKEVMYRAPCGRRLRNVRELHRYLRAVACDLPVDLFDFHPATHCLAEFVLNKCRVGKKDLSHGKENVPVPCVNYYDDSLPEFCSYNTERTPTAGVPLNLDPEFLCGCDCVDDCQDKSKCACWKMTLEGARTIGLEGPNVGY</sequence>
<keyword evidence="10" id="KW-0805">Transcription regulation</keyword>
<dbReference type="PROSITE" id="PS50982">
    <property type="entry name" value="MBD"/>
    <property type="match status" value="1"/>
</dbReference>
<feature type="domain" description="MBD" evidence="14">
    <location>
        <begin position="1865"/>
        <end position="1931"/>
    </location>
</feature>
<gene>
    <name evidence="15" type="primary">HaOG214817</name>
    <name evidence="15" type="ORF">B5X24_HaOG214817</name>
</gene>
<evidence type="ECO:0000256" key="1">
    <source>
        <dbReference type="ARBA" id="ARBA00004123"/>
    </source>
</evidence>
<feature type="compositionally biased region" description="Polar residues" evidence="13">
    <location>
        <begin position="657"/>
        <end position="666"/>
    </location>
</feature>
<feature type="compositionally biased region" description="Basic and acidic residues" evidence="13">
    <location>
        <begin position="86"/>
        <end position="111"/>
    </location>
</feature>
<feature type="compositionally biased region" description="Basic and acidic residues" evidence="13">
    <location>
        <begin position="256"/>
        <end position="269"/>
    </location>
</feature>
<feature type="compositionally biased region" description="Polar residues" evidence="13">
    <location>
        <begin position="1"/>
        <end position="10"/>
    </location>
</feature>
<dbReference type="GO" id="GO:0008270">
    <property type="term" value="F:zinc ion binding"/>
    <property type="evidence" value="ECO:0007669"/>
    <property type="project" value="InterPro"/>
</dbReference>
<dbReference type="OrthoDB" id="5792673at2759"/>
<dbReference type="InterPro" id="IPR051516">
    <property type="entry name" value="SETDB_methyltransferase"/>
</dbReference>
<dbReference type="Pfam" id="PF18359">
    <property type="entry name" value="Tudor_5"/>
    <property type="match status" value="1"/>
</dbReference>
<keyword evidence="7" id="KW-0677">Repeat</keyword>
<feature type="region of interest" description="Disordered" evidence="13">
    <location>
        <begin position="1789"/>
        <end position="1841"/>
    </location>
</feature>
<keyword evidence="2" id="KW-0678">Repressor</keyword>
<dbReference type="Proteomes" id="UP000249218">
    <property type="component" value="Unassembled WGS sequence"/>
</dbReference>
<evidence type="ECO:0000256" key="6">
    <source>
        <dbReference type="ARBA" id="ARBA00022723"/>
    </source>
</evidence>
<dbReference type="InterPro" id="IPR016177">
    <property type="entry name" value="DNA-bd_dom_sf"/>
</dbReference>
<dbReference type="GO" id="GO:0010629">
    <property type="term" value="P:negative regulation of gene expression"/>
    <property type="evidence" value="ECO:0007669"/>
    <property type="project" value="TreeGrafter"/>
</dbReference>
<feature type="region of interest" description="Disordered" evidence="13">
    <location>
        <begin position="654"/>
        <end position="683"/>
    </location>
</feature>
<dbReference type="PANTHER" id="PTHR46024">
    <property type="entry name" value="HISTONE-LYSINE N-METHYLTRANSFERASE EGGLESS"/>
    <property type="match status" value="1"/>
</dbReference>
<dbReference type="InterPro" id="IPR041292">
    <property type="entry name" value="Tudor_4"/>
</dbReference>
<dbReference type="InterPro" id="IPR002999">
    <property type="entry name" value="Tudor"/>
</dbReference>
<evidence type="ECO:0000256" key="8">
    <source>
        <dbReference type="ARBA" id="ARBA00022833"/>
    </source>
</evidence>
<dbReference type="Gene3D" id="3.30.890.10">
    <property type="entry name" value="Methyl-cpg-binding Protein 2, Chain A"/>
    <property type="match status" value="1"/>
</dbReference>
<feature type="compositionally biased region" description="Polar residues" evidence="13">
    <location>
        <begin position="443"/>
        <end position="457"/>
    </location>
</feature>
<keyword evidence="9" id="KW-0156">Chromatin regulator</keyword>
<dbReference type="SUPFAM" id="SSF82199">
    <property type="entry name" value="SET domain"/>
    <property type="match status" value="1"/>
</dbReference>
<dbReference type="Pfam" id="PF01429">
    <property type="entry name" value="MBD"/>
    <property type="match status" value="1"/>
</dbReference>
<evidence type="ECO:0000256" key="11">
    <source>
        <dbReference type="ARBA" id="ARBA00023163"/>
    </source>
</evidence>
<feature type="compositionally biased region" description="Basic and acidic residues" evidence="13">
    <location>
        <begin position="421"/>
        <end position="442"/>
    </location>
</feature>
<feature type="region of interest" description="Disordered" evidence="13">
    <location>
        <begin position="248"/>
        <end position="284"/>
    </location>
</feature>
<organism evidence="15 16">
    <name type="scientific">Helicoverpa armigera</name>
    <name type="common">Cotton bollworm</name>
    <name type="synonym">Heliothis armigera</name>
    <dbReference type="NCBI Taxonomy" id="29058"/>
    <lineage>
        <taxon>Eukaryota</taxon>
        <taxon>Metazoa</taxon>
        <taxon>Ecdysozoa</taxon>
        <taxon>Arthropoda</taxon>
        <taxon>Hexapoda</taxon>
        <taxon>Insecta</taxon>
        <taxon>Pterygota</taxon>
        <taxon>Neoptera</taxon>
        <taxon>Endopterygota</taxon>
        <taxon>Lepidoptera</taxon>
        <taxon>Glossata</taxon>
        <taxon>Ditrysia</taxon>
        <taxon>Noctuoidea</taxon>
        <taxon>Noctuidae</taxon>
        <taxon>Heliothinae</taxon>
        <taxon>Helicoverpa</taxon>
    </lineage>
</organism>
<dbReference type="InterPro" id="IPR047232">
    <property type="entry name" value="SETDB1/2-like_MBD"/>
</dbReference>
<keyword evidence="8" id="KW-0862">Zinc</keyword>
<proteinExistence type="predicted"/>
<keyword evidence="3" id="KW-0489">Methyltransferase</keyword>
<feature type="compositionally biased region" description="Acidic residues" evidence="13">
    <location>
        <begin position="1050"/>
        <end position="1060"/>
    </location>
</feature>
<dbReference type="GO" id="GO:0003677">
    <property type="term" value="F:DNA binding"/>
    <property type="evidence" value="ECO:0007669"/>
    <property type="project" value="InterPro"/>
</dbReference>
<feature type="region of interest" description="Disordered" evidence="13">
    <location>
        <begin position="816"/>
        <end position="1163"/>
    </location>
</feature>
<feature type="compositionally biased region" description="Acidic residues" evidence="13">
    <location>
        <begin position="112"/>
        <end position="131"/>
    </location>
</feature>
<feature type="compositionally biased region" description="Basic and acidic residues" evidence="13">
    <location>
        <begin position="1086"/>
        <end position="1095"/>
    </location>
</feature>
<dbReference type="GO" id="GO:0046974">
    <property type="term" value="F:histone H3K9 methyltransferase activity"/>
    <property type="evidence" value="ECO:0007669"/>
    <property type="project" value="TreeGrafter"/>
</dbReference>
<evidence type="ECO:0000313" key="15">
    <source>
        <dbReference type="EMBL" id="PZC70832.1"/>
    </source>
</evidence>
<keyword evidence="6" id="KW-0479">Metal-binding</keyword>
<feature type="compositionally biased region" description="Acidic residues" evidence="13">
    <location>
        <begin position="1126"/>
        <end position="1136"/>
    </location>
</feature>
<feature type="compositionally biased region" description="Basic and acidic residues" evidence="13">
    <location>
        <begin position="828"/>
        <end position="871"/>
    </location>
</feature>
<comment type="subcellular location">
    <subcellularLocation>
        <location evidence="1">Nucleus</location>
    </subcellularLocation>
</comment>
<dbReference type="CDD" id="cd21181">
    <property type="entry name" value="Tudor_SETDB1_rpt2"/>
    <property type="match status" value="1"/>
</dbReference>
<feature type="compositionally biased region" description="Polar residues" evidence="13">
    <location>
        <begin position="1113"/>
        <end position="1122"/>
    </location>
</feature>
<dbReference type="Gene3D" id="2.30.30.140">
    <property type="match status" value="2"/>
</dbReference>
<dbReference type="CDD" id="cd01395">
    <property type="entry name" value="HMT_MBD"/>
    <property type="match status" value="1"/>
</dbReference>
<feature type="compositionally biased region" description="Polar residues" evidence="13">
    <location>
        <begin position="884"/>
        <end position="900"/>
    </location>
</feature>
<dbReference type="Pfam" id="PF18358">
    <property type="entry name" value="Tudor_4"/>
    <property type="match status" value="1"/>
</dbReference>
<dbReference type="InterPro" id="IPR001739">
    <property type="entry name" value="Methyl_CpG_DNA-bd"/>
</dbReference>
<dbReference type="PANTHER" id="PTHR46024:SF1">
    <property type="entry name" value="HISTONE-LYSINE N-METHYLTRANSFERASE EGGLESS"/>
    <property type="match status" value="1"/>
</dbReference>
<evidence type="ECO:0000313" key="16">
    <source>
        <dbReference type="Proteomes" id="UP000249218"/>
    </source>
</evidence>
<dbReference type="InterPro" id="IPR046341">
    <property type="entry name" value="SET_dom_sf"/>
</dbReference>
<evidence type="ECO:0000259" key="14">
    <source>
        <dbReference type="PROSITE" id="PS50982"/>
    </source>
</evidence>
<feature type="region of interest" description="Disordered" evidence="13">
    <location>
        <begin position="1232"/>
        <end position="1267"/>
    </location>
</feature>
<evidence type="ECO:0000256" key="10">
    <source>
        <dbReference type="ARBA" id="ARBA00023015"/>
    </source>
</evidence>
<dbReference type="EMBL" id="KZ150449">
    <property type="protein sequence ID" value="PZC70832.1"/>
    <property type="molecule type" value="Genomic_DNA"/>
</dbReference>
<keyword evidence="11" id="KW-0804">Transcription</keyword>
<dbReference type="SMART" id="SM00468">
    <property type="entry name" value="PreSET"/>
    <property type="match status" value="1"/>
</dbReference>
<feature type="compositionally biased region" description="Acidic residues" evidence="13">
    <location>
        <begin position="941"/>
        <end position="960"/>
    </location>
</feature>
<feature type="compositionally biased region" description="Basic and acidic residues" evidence="13">
    <location>
        <begin position="504"/>
        <end position="547"/>
    </location>
</feature>
<feature type="compositionally biased region" description="Polar residues" evidence="13">
    <location>
        <begin position="1075"/>
        <end position="1085"/>
    </location>
</feature>
<dbReference type="SMART" id="SM00391">
    <property type="entry name" value="MBD"/>
    <property type="match status" value="1"/>
</dbReference>
<dbReference type="Pfam" id="PF05033">
    <property type="entry name" value="Pre-SET"/>
    <property type="match status" value="1"/>
</dbReference>
<evidence type="ECO:0000256" key="4">
    <source>
        <dbReference type="ARBA" id="ARBA00022679"/>
    </source>
</evidence>
<evidence type="ECO:0000256" key="12">
    <source>
        <dbReference type="ARBA" id="ARBA00023242"/>
    </source>
</evidence>
<dbReference type="SUPFAM" id="SSF54171">
    <property type="entry name" value="DNA-binding domain"/>
    <property type="match status" value="1"/>
</dbReference>
<name>A0A2W1B1Q2_HELAM</name>
<feature type="compositionally biased region" description="Basic and acidic residues" evidence="13">
    <location>
        <begin position="1256"/>
        <end position="1266"/>
    </location>
</feature>
<feature type="compositionally biased region" description="Polar residues" evidence="13">
    <location>
        <begin position="407"/>
        <end position="420"/>
    </location>
</feature>
<dbReference type="Gene3D" id="2.170.270.10">
    <property type="entry name" value="SET domain"/>
    <property type="match status" value="1"/>
</dbReference>
<keyword evidence="4" id="KW-0808">Transferase</keyword>
<feature type="region of interest" description="Disordered" evidence="13">
    <location>
        <begin position="1"/>
        <end position="152"/>
    </location>
</feature>
<evidence type="ECO:0000256" key="13">
    <source>
        <dbReference type="SAM" id="MobiDB-lite"/>
    </source>
</evidence>
<evidence type="ECO:0000256" key="2">
    <source>
        <dbReference type="ARBA" id="ARBA00022491"/>
    </source>
</evidence>
<feature type="compositionally biased region" description="Low complexity" evidence="13">
    <location>
        <begin position="1798"/>
        <end position="1812"/>
    </location>
</feature>
<evidence type="ECO:0000256" key="3">
    <source>
        <dbReference type="ARBA" id="ARBA00022603"/>
    </source>
</evidence>
<keyword evidence="16" id="KW-1185">Reference proteome</keyword>
<evidence type="ECO:0000256" key="9">
    <source>
        <dbReference type="ARBA" id="ARBA00022853"/>
    </source>
</evidence>
<dbReference type="GO" id="GO:0032259">
    <property type="term" value="P:methylation"/>
    <property type="evidence" value="ECO:0007669"/>
    <property type="project" value="UniProtKB-KW"/>
</dbReference>
<dbReference type="GO" id="GO:0005634">
    <property type="term" value="C:nucleus"/>
    <property type="evidence" value="ECO:0007669"/>
    <property type="project" value="UniProtKB-SubCell"/>
</dbReference>
<protein>
    <recommendedName>
        <fullName evidence="14">MBD domain-containing protein</fullName>
    </recommendedName>
</protein>
<evidence type="ECO:0000256" key="7">
    <source>
        <dbReference type="ARBA" id="ARBA00022737"/>
    </source>
</evidence>
<feature type="non-terminal residue" evidence="15">
    <location>
        <position position="2029"/>
    </location>
</feature>
<dbReference type="SMART" id="SM00333">
    <property type="entry name" value="TUDOR"/>
    <property type="match status" value="2"/>
</dbReference>
<feature type="compositionally biased region" description="Basic and acidic residues" evidence="13">
    <location>
        <begin position="135"/>
        <end position="147"/>
    </location>
</feature>
<dbReference type="InterPro" id="IPR007728">
    <property type="entry name" value="Pre-SET_dom"/>
</dbReference>
<reference evidence="15 16" key="1">
    <citation type="journal article" date="2017" name="BMC Biol.">
        <title>Genomic innovations, transcriptional plasticity and gene loss underlying the evolution and divergence of two highly polyphagous and invasive Helicoverpa pest species.</title>
        <authorList>
            <person name="Pearce S.L."/>
            <person name="Clarke D.F."/>
            <person name="East P.D."/>
            <person name="Elfekih S."/>
            <person name="Gordon K.H."/>
            <person name="Jermiin L.S."/>
            <person name="McGaughran A."/>
            <person name="Oakeshott J.G."/>
            <person name="Papanikolaou A."/>
            <person name="Perera O.P."/>
            <person name="Rane R.V."/>
            <person name="Richards S."/>
            <person name="Tay W.T."/>
            <person name="Walsh T.K."/>
            <person name="Anderson A."/>
            <person name="Anderson C.J."/>
            <person name="Asgari S."/>
            <person name="Board P.G."/>
            <person name="Bretschneider A."/>
            <person name="Campbell P.M."/>
            <person name="Chertemps T."/>
            <person name="Christeller J.T."/>
            <person name="Coppin C.W."/>
            <person name="Downes S.J."/>
            <person name="Duan G."/>
            <person name="Farnsworth C.A."/>
            <person name="Good R.T."/>
            <person name="Han L.B."/>
            <person name="Han Y.C."/>
            <person name="Hatje K."/>
            <person name="Horne I."/>
            <person name="Huang Y.P."/>
            <person name="Hughes D.S."/>
            <person name="Jacquin-Joly E."/>
            <person name="James W."/>
            <person name="Jhangiani S."/>
            <person name="Kollmar M."/>
            <person name="Kuwar S.S."/>
            <person name="Li S."/>
            <person name="Liu N.Y."/>
            <person name="Maibeche M.T."/>
            <person name="Miller J.R."/>
            <person name="Montagne N."/>
            <person name="Perry T."/>
            <person name="Qu J."/>
            <person name="Song S.V."/>
            <person name="Sutton G.G."/>
            <person name="Vogel H."/>
            <person name="Walenz B.P."/>
            <person name="Xu W."/>
            <person name="Zhang H.J."/>
            <person name="Zou Z."/>
            <person name="Batterham P."/>
            <person name="Edwards O.R."/>
            <person name="Feyereisen R."/>
            <person name="Gibbs R.A."/>
            <person name="Heckel D.G."/>
            <person name="McGrath A."/>
            <person name="Robin C."/>
            <person name="Scherer S.E."/>
            <person name="Worley K.C."/>
            <person name="Wu Y.D."/>
        </authorList>
    </citation>
    <scope>NUCLEOTIDE SEQUENCE [LARGE SCALE GENOMIC DNA]</scope>
    <source>
        <strain evidence="15">Harm_GR_Male_#8</strain>
        <tissue evidence="15">Whole organism</tissue>
    </source>
</reference>
<evidence type="ECO:0000256" key="5">
    <source>
        <dbReference type="ARBA" id="ARBA00022691"/>
    </source>
</evidence>
<feature type="region of interest" description="Disordered" evidence="13">
    <location>
        <begin position="396"/>
        <end position="549"/>
    </location>
</feature>
<dbReference type="InterPro" id="IPR041291">
    <property type="entry name" value="TUDOR_5"/>
</dbReference>
<feature type="compositionally biased region" description="Basic and acidic residues" evidence="13">
    <location>
        <begin position="473"/>
        <end position="489"/>
    </location>
</feature>
<dbReference type="CDD" id="cd20382">
    <property type="entry name" value="Tudor_SETDB1_rpt1"/>
    <property type="match status" value="1"/>
</dbReference>
<dbReference type="GO" id="GO:0070828">
    <property type="term" value="P:heterochromatin organization"/>
    <property type="evidence" value="ECO:0007669"/>
    <property type="project" value="TreeGrafter"/>
</dbReference>
<keyword evidence="12" id="KW-0539">Nucleus</keyword>
<feature type="compositionally biased region" description="Basic and acidic residues" evidence="13">
    <location>
        <begin position="988"/>
        <end position="999"/>
    </location>
</feature>